<feature type="transmembrane region" description="Helical" evidence="2">
    <location>
        <begin position="154"/>
        <end position="177"/>
    </location>
</feature>
<keyword evidence="2" id="KW-1133">Transmembrane helix</keyword>
<dbReference type="Proteomes" id="UP000198688">
    <property type="component" value="Chromosome I"/>
</dbReference>
<feature type="region of interest" description="Disordered" evidence="1">
    <location>
        <begin position="1"/>
        <end position="104"/>
    </location>
</feature>
<evidence type="ECO:0000313" key="3">
    <source>
        <dbReference type="EMBL" id="SDT56545.1"/>
    </source>
</evidence>
<dbReference type="RefSeq" id="WP_092546470.1">
    <property type="nucleotide sequence ID" value="NZ_BOMJ01000078.1"/>
</dbReference>
<dbReference type="EMBL" id="LT629758">
    <property type="protein sequence ID" value="SDT56545.1"/>
    <property type="molecule type" value="Genomic_DNA"/>
</dbReference>
<sequence length="286" mass="29279">MTVPYTPGGAPQASAAPRHPAFAPRSLSTAGDPGGPPFVPRSQATAGGPDRPDHVPRSLASAGAGERPGFVAPALSSALSPTGQPDQHGFVAPSFSSGQEPERPAFVAPPLSHPAAQPGNYGLPAIAPNLFGGAPRSAEHPPETNPRNRRLFRVALWTAVTGLVLAGVSVLGVRLFLMASGMSVVPELTTAEAAARCEDALTNEVNRGLQAALIADRRIKSNLLTGVEVGEPKAVDGGFDVDGTGRFTVATGKKKAKPGKVLLTCMVRRDGAGQIVTTVTTKAKKG</sequence>
<evidence type="ECO:0000256" key="2">
    <source>
        <dbReference type="SAM" id="Phobius"/>
    </source>
</evidence>
<proteinExistence type="predicted"/>
<organism evidence="3 4">
    <name type="scientific">Actinoplanes derwentensis</name>
    <dbReference type="NCBI Taxonomy" id="113562"/>
    <lineage>
        <taxon>Bacteria</taxon>
        <taxon>Bacillati</taxon>
        <taxon>Actinomycetota</taxon>
        <taxon>Actinomycetes</taxon>
        <taxon>Micromonosporales</taxon>
        <taxon>Micromonosporaceae</taxon>
        <taxon>Actinoplanes</taxon>
    </lineage>
</organism>
<dbReference type="STRING" id="113562.SAMN04489716_4548"/>
<evidence type="ECO:0000313" key="4">
    <source>
        <dbReference type="Proteomes" id="UP000198688"/>
    </source>
</evidence>
<keyword evidence="2" id="KW-0812">Transmembrane</keyword>
<gene>
    <name evidence="3" type="ORF">SAMN04489716_4548</name>
</gene>
<evidence type="ECO:0000256" key="1">
    <source>
        <dbReference type="SAM" id="MobiDB-lite"/>
    </source>
</evidence>
<name>A0A1H2BE54_9ACTN</name>
<keyword evidence="4" id="KW-1185">Reference proteome</keyword>
<accession>A0A1H2BE54</accession>
<keyword evidence="2" id="KW-0472">Membrane</keyword>
<reference evidence="3 4" key="1">
    <citation type="submission" date="2016-10" db="EMBL/GenBank/DDBJ databases">
        <authorList>
            <person name="de Groot N.N."/>
        </authorList>
    </citation>
    <scope>NUCLEOTIDE SEQUENCE [LARGE SCALE GENOMIC DNA]</scope>
    <source>
        <strain evidence="3 4">DSM 43941</strain>
    </source>
</reference>
<dbReference type="AlphaFoldDB" id="A0A1H2BE54"/>
<protein>
    <submittedName>
        <fullName evidence="3">Uncharacterized protein</fullName>
    </submittedName>
</protein>